<dbReference type="AlphaFoldDB" id="A0A0G0KA59"/>
<sequence>MRIKIYVITFYLISLLAAFLTGQKHSNNSIPVVIDAETSSAWVKGAIHVHSLWSDGNYFPEAVADLYKQLGYNFVAFAEHDTLQSGDKYIKTTEVPKQAISANTQKFGADSITYTEQGEIKLKGMDEYRGLVENNDFILMQGEEISNQKTIHTLAININKQIPAILEGFDGVNVVKENYRQFNESLDPEVKSMFVVAHPNSNPLIIPEEIGEIDGGLFMEIYNGHPLISNEGGPTKQPLERMWDVVLFKRLSRGAENVFGIAADDAHHYYSLTRADAIPGRGYVRVKLNGNKLSTNNVVDAMIKGDFYSSTGVELFDIKKENNKLEIKIEQKTPVSNYKTIFIGTKKGVEFNKIPVYNGNKIVAYKYSDTIGGILKVDTSLNPSYEFTGEEIYVRAKIIASDIKNNPKNVNEFEVAWTQAFLP</sequence>
<name>A0A0G0KA59_9BACT</name>
<organism evidence="1 2">
    <name type="scientific">Candidatus Woesebacteria bacterium GW2011_GWB1_38_5b</name>
    <dbReference type="NCBI Taxonomy" id="1618569"/>
    <lineage>
        <taxon>Bacteria</taxon>
        <taxon>Candidatus Woeseibacteriota</taxon>
    </lineage>
</organism>
<dbReference type="SUPFAM" id="SSF89550">
    <property type="entry name" value="PHP domain-like"/>
    <property type="match status" value="1"/>
</dbReference>
<dbReference type="EMBL" id="LBUZ01000006">
    <property type="protein sequence ID" value="KKQ75707.1"/>
    <property type="molecule type" value="Genomic_DNA"/>
</dbReference>
<evidence type="ECO:0000313" key="2">
    <source>
        <dbReference type="Proteomes" id="UP000034181"/>
    </source>
</evidence>
<dbReference type="PANTHER" id="PTHR42924:SF11">
    <property type="entry name" value="POLYMERASE_HISTIDINOL PHOSPHATASE N-TERMINAL DOMAIN-CONTAINING PROTEIN"/>
    <property type="match status" value="1"/>
</dbReference>
<accession>A0A0G0KA59</accession>
<proteinExistence type="predicted"/>
<dbReference type="GO" id="GO:0035312">
    <property type="term" value="F:5'-3' DNA exonuclease activity"/>
    <property type="evidence" value="ECO:0007669"/>
    <property type="project" value="TreeGrafter"/>
</dbReference>
<dbReference type="PANTHER" id="PTHR42924">
    <property type="entry name" value="EXONUCLEASE"/>
    <property type="match status" value="1"/>
</dbReference>
<comment type="caution">
    <text evidence="1">The sequence shown here is derived from an EMBL/GenBank/DDBJ whole genome shotgun (WGS) entry which is preliminary data.</text>
</comment>
<gene>
    <name evidence="1" type="ORF">US96_C0006G0019</name>
</gene>
<reference evidence="1 2" key="1">
    <citation type="journal article" date="2015" name="Nature">
        <title>rRNA introns, odd ribosomes, and small enigmatic genomes across a large radiation of phyla.</title>
        <authorList>
            <person name="Brown C.T."/>
            <person name="Hug L.A."/>
            <person name="Thomas B.C."/>
            <person name="Sharon I."/>
            <person name="Castelle C.J."/>
            <person name="Singh A."/>
            <person name="Wilkins M.J."/>
            <person name="Williams K.H."/>
            <person name="Banfield J.F."/>
        </authorList>
    </citation>
    <scope>NUCLEOTIDE SEQUENCE [LARGE SCALE GENOMIC DNA]</scope>
</reference>
<dbReference type="Proteomes" id="UP000034181">
    <property type="component" value="Unassembled WGS sequence"/>
</dbReference>
<dbReference type="Gene3D" id="3.20.20.140">
    <property type="entry name" value="Metal-dependent hydrolases"/>
    <property type="match status" value="1"/>
</dbReference>
<protein>
    <submittedName>
        <fullName evidence="1">Phosphoesterase PHP domain protein</fullName>
    </submittedName>
</protein>
<evidence type="ECO:0000313" key="1">
    <source>
        <dbReference type="EMBL" id="KKQ75707.1"/>
    </source>
</evidence>
<dbReference type="GO" id="GO:0004534">
    <property type="term" value="F:5'-3' RNA exonuclease activity"/>
    <property type="evidence" value="ECO:0007669"/>
    <property type="project" value="TreeGrafter"/>
</dbReference>
<dbReference type="InterPro" id="IPR052018">
    <property type="entry name" value="PHP_domain"/>
</dbReference>
<dbReference type="InterPro" id="IPR016195">
    <property type="entry name" value="Pol/histidinol_Pase-like"/>
</dbReference>